<organism evidence="7 8">
    <name type="scientific">Hydrogenophaga atypica</name>
    <dbReference type="NCBI Taxonomy" id="249409"/>
    <lineage>
        <taxon>Bacteria</taxon>
        <taxon>Pseudomonadati</taxon>
        <taxon>Pseudomonadota</taxon>
        <taxon>Betaproteobacteria</taxon>
        <taxon>Burkholderiales</taxon>
        <taxon>Comamonadaceae</taxon>
        <taxon>Hydrogenophaga</taxon>
    </lineage>
</organism>
<sequence length="142" mass="15124">MNALLRHRLLSLVAALWWGGSATLAFVAVPTLFAHFGNPAVAGPAAAKLFTAIAWLVVACGLALLLLGRDDRQGPVGRGLPFILLAMLCMLVQEYGVSYKILTARSTGASLALWHGVGSALIVTQWLCATRVLWLLGSRSDR</sequence>
<feature type="transmembrane region" description="Helical" evidence="5">
    <location>
        <begin position="49"/>
        <end position="67"/>
    </location>
</feature>
<dbReference type="Proteomes" id="UP001596501">
    <property type="component" value="Unassembled WGS sequence"/>
</dbReference>
<dbReference type="InterPro" id="IPR025423">
    <property type="entry name" value="TMEM205-like"/>
</dbReference>
<evidence type="ECO:0000259" key="6">
    <source>
        <dbReference type="Pfam" id="PF13664"/>
    </source>
</evidence>
<evidence type="ECO:0000256" key="1">
    <source>
        <dbReference type="ARBA" id="ARBA00004370"/>
    </source>
</evidence>
<evidence type="ECO:0000256" key="2">
    <source>
        <dbReference type="ARBA" id="ARBA00022692"/>
    </source>
</evidence>
<proteinExistence type="predicted"/>
<comment type="subcellular location">
    <subcellularLocation>
        <location evidence="1">Membrane</location>
    </subcellularLocation>
</comment>
<keyword evidence="2 5" id="KW-0812">Transmembrane</keyword>
<evidence type="ECO:0000256" key="5">
    <source>
        <dbReference type="SAM" id="Phobius"/>
    </source>
</evidence>
<dbReference type="RefSeq" id="WP_382220465.1">
    <property type="nucleotide sequence ID" value="NZ_JBHTCA010000003.1"/>
</dbReference>
<feature type="transmembrane region" description="Helical" evidence="5">
    <location>
        <begin position="111"/>
        <end position="136"/>
    </location>
</feature>
<dbReference type="Pfam" id="PF13664">
    <property type="entry name" value="DUF4149"/>
    <property type="match status" value="1"/>
</dbReference>
<feature type="domain" description="TMEM205-like" evidence="6">
    <location>
        <begin position="12"/>
        <end position="102"/>
    </location>
</feature>
<keyword evidence="8" id="KW-1185">Reference proteome</keyword>
<name>A0ABW2QIB6_9BURK</name>
<evidence type="ECO:0000313" key="7">
    <source>
        <dbReference type="EMBL" id="MFC7408332.1"/>
    </source>
</evidence>
<evidence type="ECO:0000256" key="4">
    <source>
        <dbReference type="ARBA" id="ARBA00023136"/>
    </source>
</evidence>
<accession>A0ABW2QIB6</accession>
<keyword evidence="4 5" id="KW-0472">Membrane</keyword>
<comment type="caution">
    <text evidence="7">The sequence shown here is derived from an EMBL/GenBank/DDBJ whole genome shotgun (WGS) entry which is preliminary data.</text>
</comment>
<protein>
    <submittedName>
        <fullName evidence="7">DUF4149 domain-containing protein</fullName>
    </submittedName>
</protein>
<evidence type="ECO:0000256" key="3">
    <source>
        <dbReference type="ARBA" id="ARBA00022989"/>
    </source>
</evidence>
<keyword evidence="3 5" id="KW-1133">Transmembrane helix</keyword>
<evidence type="ECO:0000313" key="8">
    <source>
        <dbReference type="Proteomes" id="UP001596501"/>
    </source>
</evidence>
<gene>
    <name evidence="7" type="ORF">ACFQPB_05630</name>
</gene>
<dbReference type="EMBL" id="JBHTCA010000003">
    <property type="protein sequence ID" value="MFC7408332.1"/>
    <property type="molecule type" value="Genomic_DNA"/>
</dbReference>
<reference evidence="8" key="1">
    <citation type="journal article" date="2019" name="Int. J. Syst. Evol. Microbiol.">
        <title>The Global Catalogue of Microorganisms (GCM) 10K type strain sequencing project: providing services to taxonomists for standard genome sequencing and annotation.</title>
        <authorList>
            <consortium name="The Broad Institute Genomics Platform"/>
            <consortium name="The Broad Institute Genome Sequencing Center for Infectious Disease"/>
            <person name="Wu L."/>
            <person name="Ma J."/>
        </authorList>
    </citation>
    <scope>NUCLEOTIDE SEQUENCE [LARGE SCALE GENOMIC DNA]</scope>
    <source>
        <strain evidence="8">CGMCC 1.12371</strain>
    </source>
</reference>
<feature type="transmembrane region" description="Helical" evidence="5">
    <location>
        <begin position="79"/>
        <end position="99"/>
    </location>
</feature>